<dbReference type="InterPro" id="IPR042107">
    <property type="entry name" value="DNA-dir_RNA_pol_bsu_ext_1_sf"/>
</dbReference>
<dbReference type="InterPro" id="IPR015712">
    <property type="entry name" value="DNA-dir_RNA_pol_su2"/>
</dbReference>
<dbReference type="EC" id="2.7.7.6" evidence="1"/>
<dbReference type="Gene3D" id="3.90.1100.10">
    <property type="match status" value="1"/>
</dbReference>
<dbReference type="EMBL" id="AJ748149">
    <property type="protein sequence ID" value="CAG37988.1"/>
    <property type="molecule type" value="Genomic_DNA"/>
</dbReference>
<dbReference type="AlphaFoldDB" id="Q5ZH39"/>
<feature type="non-terminal residue" evidence="9">
    <location>
        <position position="1"/>
    </location>
</feature>
<dbReference type="Gene3D" id="2.40.270.10">
    <property type="entry name" value="DNA-directed RNA polymerase, subunit 2, domain 6"/>
    <property type="match status" value="1"/>
</dbReference>
<evidence type="ECO:0000256" key="5">
    <source>
        <dbReference type="ARBA" id="ARBA00023163"/>
    </source>
</evidence>
<evidence type="ECO:0000256" key="4">
    <source>
        <dbReference type="ARBA" id="ARBA00022695"/>
    </source>
</evidence>
<protein>
    <recommendedName>
        <fullName evidence="1">DNA-directed RNA polymerase</fullName>
        <ecNumber evidence="1">2.7.7.6</ecNumber>
    </recommendedName>
</protein>
<dbReference type="GO" id="GO:0032549">
    <property type="term" value="F:ribonucleoside binding"/>
    <property type="evidence" value="ECO:0007669"/>
    <property type="project" value="InterPro"/>
</dbReference>
<evidence type="ECO:0000256" key="7">
    <source>
        <dbReference type="SAM" id="MobiDB-lite"/>
    </source>
</evidence>
<gene>
    <name evidence="9" type="primary">rpoB</name>
</gene>
<evidence type="ECO:0000256" key="3">
    <source>
        <dbReference type="ARBA" id="ARBA00022679"/>
    </source>
</evidence>
<organism evidence="9">
    <name type="scientific">Ectopseudomonas mendocina</name>
    <name type="common">Pseudomonas mendocina</name>
    <dbReference type="NCBI Taxonomy" id="300"/>
    <lineage>
        <taxon>Bacteria</taxon>
        <taxon>Pseudomonadati</taxon>
        <taxon>Pseudomonadota</taxon>
        <taxon>Gammaproteobacteria</taxon>
        <taxon>Pseudomonadales</taxon>
        <taxon>Pseudomonadaceae</taxon>
        <taxon>Ectopseudomonas</taxon>
    </lineage>
</organism>
<feature type="compositionally biased region" description="Basic and acidic residues" evidence="7">
    <location>
        <begin position="144"/>
        <end position="156"/>
    </location>
</feature>
<proteinExistence type="predicted"/>
<feature type="region of interest" description="Disordered" evidence="7">
    <location>
        <begin position="1"/>
        <end position="156"/>
    </location>
</feature>
<feature type="compositionally biased region" description="Basic residues" evidence="7">
    <location>
        <begin position="127"/>
        <end position="143"/>
    </location>
</feature>
<dbReference type="Gene3D" id="2.30.150.10">
    <property type="entry name" value="DNA-directed RNA polymerase, beta subunit, external 1 domain"/>
    <property type="match status" value="1"/>
</dbReference>
<dbReference type="Gene3D" id="2.40.50.100">
    <property type="match status" value="1"/>
</dbReference>
<comment type="catalytic activity">
    <reaction evidence="6">
        <text>RNA(n) + a ribonucleoside 5'-triphosphate = RNA(n+1) + diphosphate</text>
        <dbReference type="Rhea" id="RHEA:21248"/>
        <dbReference type="Rhea" id="RHEA-COMP:14527"/>
        <dbReference type="Rhea" id="RHEA-COMP:17342"/>
        <dbReference type="ChEBI" id="CHEBI:33019"/>
        <dbReference type="ChEBI" id="CHEBI:61557"/>
        <dbReference type="ChEBI" id="CHEBI:140395"/>
        <dbReference type="EC" id="2.7.7.6"/>
    </reaction>
</comment>
<evidence type="ECO:0000256" key="6">
    <source>
        <dbReference type="ARBA" id="ARBA00048552"/>
    </source>
</evidence>
<dbReference type="InterPro" id="IPR037033">
    <property type="entry name" value="DNA-dir_RNAP_su2_hyb_sf"/>
</dbReference>
<feature type="compositionally biased region" description="Basic and acidic residues" evidence="7">
    <location>
        <begin position="92"/>
        <end position="101"/>
    </location>
</feature>
<keyword evidence="4" id="KW-0548">Nucleotidyltransferase</keyword>
<dbReference type="GO" id="GO:0000428">
    <property type="term" value="C:DNA-directed RNA polymerase complex"/>
    <property type="evidence" value="ECO:0007669"/>
    <property type="project" value="UniProtKB-KW"/>
</dbReference>
<feature type="domain" description="DNA-directed RNA polymerase subunit 2 hybrid-binding" evidence="8">
    <location>
        <begin position="247"/>
        <end position="380"/>
    </location>
</feature>
<evidence type="ECO:0000259" key="8">
    <source>
        <dbReference type="Pfam" id="PF00562"/>
    </source>
</evidence>
<dbReference type="PANTHER" id="PTHR20856">
    <property type="entry name" value="DNA-DIRECTED RNA POLYMERASE I SUBUNIT 2"/>
    <property type="match status" value="1"/>
</dbReference>
<feature type="non-terminal residue" evidence="9">
    <location>
        <position position="382"/>
    </location>
</feature>
<keyword evidence="3" id="KW-0808">Transferase</keyword>
<keyword evidence="5" id="KW-0804">Transcription</keyword>
<dbReference type="GO" id="GO:0006351">
    <property type="term" value="P:DNA-templated transcription"/>
    <property type="evidence" value="ECO:0007669"/>
    <property type="project" value="InterPro"/>
</dbReference>
<keyword evidence="2" id="KW-0240">DNA-directed RNA polymerase</keyword>
<dbReference type="Gene3D" id="2.40.50.150">
    <property type="match status" value="1"/>
</dbReference>
<evidence type="ECO:0000256" key="1">
    <source>
        <dbReference type="ARBA" id="ARBA00012418"/>
    </source>
</evidence>
<dbReference type="InterPro" id="IPR007120">
    <property type="entry name" value="DNA-dir_RNAP_su2_dom"/>
</dbReference>
<dbReference type="Pfam" id="PF00562">
    <property type="entry name" value="RNA_pol_Rpb2_6"/>
    <property type="match status" value="1"/>
</dbReference>
<dbReference type="GO" id="GO:0003899">
    <property type="term" value="F:DNA-directed RNA polymerase activity"/>
    <property type="evidence" value="ECO:0007669"/>
    <property type="project" value="UniProtKB-EC"/>
</dbReference>
<dbReference type="FunFam" id="2.40.50.100:FF:000006">
    <property type="entry name" value="DNA-directed RNA polymerase subunit beta"/>
    <property type="match status" value="1"/>
</dbReference>
<dbReference type="SUPFAM" id="SSF64484">
    <property type="entry name" value="beta and beta-prime subunits of DNA dependent RNA-polymerase"/>
    <property type="match status" value="1"/>
</dbReference>
<dbReference type="FunFam" id="2.40.270.10:FF:000003">
    <property type="entry name" value="DNA-directed RNA polymerase subunit beta"/>
    <property type="match status" value="1"/>
</dbReference>
<evidence type="ECO:0000256" key="2">
    <source>
        <dbReference type="ARBA" id="ARBA00022478"/>
    </source>
</evidence>
<dbReference type="InterPro" id="IPR014724">
    <property type="entry name" value="RNA_pol_RPB2_OB-fold"/>
</dbReference>
<reference evidence="9" key="1">
    <citation type="journal article" date="2005" name="Res. Microbiol.">
        <title>Molecular phylogeny of the genus Pseudomonas based on rpoB sequences and application for the identification of isolates.</title>
        <authorList>
            <person name="Ait Tayeb L."/>
            <person name="Ageron E."/>
            <person name="Grimont F."/>
            <person name="Grimont P.A."/>
        </authorList>
    </citation>
    <scope>NUCLEOTIDE SEQUENCE</scope>
    <source>
        <strain evidence="9">LMG 5941</strain>
    </source>
</reference>
<evidence type="ECO:0000313" key="9">
    <source>
        <dbReference type="EMBL" id="CAG37988.1"/>
    </source>
</evidence>
<accession>Q5ZH39</accession>
<sequence>RTRGQGTPVDGRKRRPDAAGPDQRQAGCGGGEGVLRFQPALAVHGPEQPALRDHPQAPRLRTRPGRSDPGARRLRSPRRTPDPLRPCVPDRNPGRSEHRSDQLAGCLCPHQPVWLPGKPVPRGQGRSGHRRDRVPVRHRRSRSRDRSGVRDPERQEGQLIDELVAVRHLNEFTVKAPEDVTLMDVSPKQVVSVAASLIPFLEHDDANRALMGSNMQRQAVPTLRADKPLVGTGMERNVARDSGVCVVARRGGVIDSVDASRIVVRVNDDEVETGEAGVDIYNLTKYTRSNQNTCINQRPLVSKGDQVSRGDIMADGPSTDMGELALGQNMRVAFMPWNGFNFEDSICLSERVVQEDRFTTIHIQELTCVARDTKLGPEEISS</sequence>
<name>Q5ZH39_ECTME</name>
<dbReference type="GO" id="GO:0003677">
    <property type="term" value="F:DNA binding"/>
    <property type="evidence" value="ECO:0007669"/>
    <property type="project" value="InterPro"/>
</dbReference>